<gene>
    <name evidence="2" type="ORF">GX662_11385</name>
</gene>
<protein>
    <submittedName>
        <fullName evidence="2">Uncharacterized protein</fullName>
    </submittedName>
</protein>
<keyword evidence="1" id="KW-0175">Coiled coil</keyword>
<feature type="non-terminal residue" evidence="2">
    <location>
        <position position="196"/>
    </location>
</feature>
<proteinExistence type="predicted"/>
<accession>A0A847D8H4</accession>
<organism evidence="2 3">
    <name type="scientific">Trichococcus flocculiformis</name>
    <dbReference type="NCBI Taxonomy" id="82803"/>
    <lineage>
        <taxon>Bacteria</taxon>
        <taxon>Bacillati</taxon>
        <taxon>Bacillota</taxon>
        <taxon>Bacilli</taxon>
        <taxon>Lactobacillales</taxon>
        <taxon>Carnobacteriaceae</taxon>
        <taxon>Trichococcus</taxon>
    </lineage>
</organism>
<name>A0A847D8H4_9LACT</name>
<feature type="coiled-coil region" evidence="1">
    <location>
        <begin position="162"/>
        <end position="191"/>
    </location>
</feature>
<evidence type="ECO:0000313" key="2">
    <source>
        <dbReference type="EMBL" id="NLD32840.1"/>
    </source>
</evidence>
<dbReference type="AlphaFoldDB" id="A0A847D8H4"/>
<sequence length="196" mass="20166">MTVMPSFLSAYTAIDVLAAEIGTVQMALPMDDGTASATGTVNGSGTAVDWVVTVTKFDSEDERAPKLELEYSSGLGTPYNISTNVQQINRTDIGAVTVLKGYTYSTAAETLTMSFTTDITDHSSETISLKILAGTLSEEESGAVDIFMSGNVRTLSLVNPIAQAAAEAAAQAEAEAAAQAEAEAAAQAEAEAAAQA</sequence>
<comment type="caution">
    <text evidence="2">The sequence shown here is derived from an EMBL/GenBank/DDBJ whole genome shotgun (WGS) entry which is preliminary data.</text>
</comment>
<evidence type="ECO:0000313" key="3">
    <source>
        <dbReference type="Proteomes" id="UP000589373"/>
    </source>
</evidence>
<evidence type="ECO:0000256" key="1">
    <source>
        <dbReference type="SAM" id="Coils"/>
    </source>
</evidence>
<dbReference type="EMBL" id="JAAZCD010000256">
    <property type="protein sequence ID" value="NLD32840.1"/>
    <property type="molecule type" value="Genomic_DNA"/>
</dbReference>
<reference evidence="2 3" key="1">
    <citation type="journal article" date="2020" name="Biotechnol. Biofuels">
        <title>New insights from the biogas microbiome by comprehensive genome-resolved metagenomics of nearly 1600 species originating from multiple anaerobic digesters.</title>
        <authorList>
            <person name="Campanaro S."/>
            <person name="Treu L."/>
            <person name="Rodriguez-R L.M."/>
            <person name="Kovalovszki A."/>
            <person name="Ziels R.M."/>
            <person name="Maus I."/>
            <person name="Zhu X."/>
            <person name="Kougias P.G."/>
            <person name="Basile A."/>
            <person name="Luo G."/>
            <person name="Schluter A."/>
            <person name="Konstantinidis K.T."/>
            <person name="Angelidaki I."/>
        </authorList>
    </citation>
    <scope>NUCLEOTIDE SEQUENCE [LARGE SCALE GENOMIC DNA]</scope>
    <source>
        <strain evidence="2">AS07pgkLD_105</strain>
    </source>
</reference>
<dbReference type="Proteomes" id="UP000589373">
    <property type="component" value="Unassembled WGS sequence"/>
</dbReference>